<evidence type="ECO:0000313" key="2">
    <source>
        <dbReference type="Proteomes" id="UP001244341"/>
    </source>
</evidence>
<accession>A0ABY8U9U5</accession>
<evidence type="ECO:0000313" key="1">
    <source>
        <dbReference type="EMBL" id="WIA18145.1"/>
    </source>
</evidence>
<reference evidence="1 2" key="1">
    <citation type="submission" date="2023-05" db="EMBL/GenBank/DDBJ databases">
        <title>A 100% complete, gapless, phased diploid assembly of the Scenedesmus obliquus UTEX 3031 genome.</title>
        <authorList>
            <person name="Biondi T.C."/>
            <person name="Hanschen E.R."/>
            <person name="Kwon T."/>
            <person name="Eng W."/>
            <person name="Kruse C.P.S."/>
            <person name="Koehler S.I."/>
            <person name="Kunde Y."/>
            <person name="Gleasner C.D."/>
            <person name="You Mak K.T."/>
            <person name="Polle J."/>
            <person name="Hovde B.T."/>
            <person name="Starkenburg S.R."/>
        </authorList>
    </citation>
    <scope>NUCLEOTIDE SEQUENCE [LARGE SCALE GENOMIC DNA]</scope>
    <source>
        <strain evidence="1 2">DOE0152z</strain>
    </source>
</reference>
<proteinExistence type="predicted"/>
<organism evidence="1 2">
    <name type="scientific">Tetradesmus obliquus</name>
    <name type="common">Green alga</name>
    <name type="synonym">Acutodesmus obliquus</name>
    <dbReference type="NCBI Taxonomy" id="3088"/>
    <lineage>
        <taxon>Eukaryota</taxon>
        <taxon>Viridiplantae</taxon>
        <taxon>Chlorophyta</taxon>
        <taxon>core chlorophytes</taxon>
        <taxon>Chlorophyceae</taxon>
        <taxon>CS clade</taxon>
        <taxon>Sphaeropleales</taxon>
        <taxon>Scenedesmaceae</taxon>
        <taxon>Tetradesmus</taxon>
    </lineage>
</organism>
<gene>
    <name evidence="1" type="ORF">OEZ85_009621</name>
</gene>
<dbReference type="EMBL" id="CP126216">
    <property type="protein sequence ID" value="WIA18145.1"/>
    <property type="molecule type" value="Genomic_DNA"/>
</dbReference>
<name>A0ABY8U9U5_TETOB</name>
<sequence length="250" mass="27867">MQGGYKGMLIVCGASGNVLGYWRVNTTSLVEVLPELTEIAERERVRGKEIDLVYVDDPRTMEGALRQSFVGAIIKMDMGHVIFSRIGPLLDKTHEQYPAAIKDLAMAFFRFDSQQLAAAADVQREKHPEYKNLSTAQLVNKLPLKTWQNTVQRVYLPGGEQVAALEKWRKKYIYSEAVFVDGNGRTLIAGGQDGFDAFARVFQNQMALARDEYLSGEQAWWTGVAGLLLTSSYSSGWIQDMQECDTAAGV</sequence>
<keyword evidence="2" id="KW-1185">Reference proteome</keyword>
<dbReference type="Proteomes" id="UP001244341">
    <property type="component" value="Chromosome 9b"/>
</dbReference>
<protein>
    <submittedName>
        <fullName evidence="1">Uncharacterized protein</fullName>
    </submittedName>
</protein>